<accession>A0ABS8P8Z9</accession>
<dbReference type="Proteomes" id="UP001199469">
    <property type="component" value="Unassembled WGS sequence"/>
</dbReference>
<protein>
    <submittedName>
        <fullName evidence="2">Uncharacterized protein</fullName>
    </submittedName>
</protein>
<sequence length="72" mass="7475">MDHEAVPEPDPLTRLRAAAAAVSDLDTSEPASGDGPQDGPREDPGLDAGAQADRFEELHEALVAVLADVDRG</sequence>
<name>A0ABS8P8Z9_9PSEU</name>
<evidence type="ECO:0000313" key="2">
    <source>
        <dbReference type="EMBL" id="MCD2194753.1"/>
    </source>
</evidence>
<feature type="region of interest" description="Disordered" evidence="1">
    <location>
        <begin position="19"/>
        <end position="54"/>
    </location>
</feature>
<reference evidence="2 3" key="1">
    <citation type="submission" date="2021-11" db="EMBL/GenBank/DDBJ databases">
        <title>Draft genome sequence of Actinomycetospora sp. SF1 isolated from the rhizosphere soil.</title>
        <authorList>
            <person name="Duangmal K."/>
            <person name="Chantavorakit T."/>
        </authorList>
    </citation>
    <scope>NUCLEOTIDE SEQUENCE [LARGE SCALE GENOMIC DNA]</scope>
    <source>
        <strain evidence="2 3">TBRC 5722</strain>
    </source>
</reference>
<evidence type="ECO:0000313" key="3">
    <source>
        <dbReference type="Proteomes" id="UP001199469"/>
    </source>
</evidence>
<evidence type="ECO:0000256" key="1">
    <source>
        <dbReference type="SAM" id="MobiDB-lite"/>
    </source>
</evidence>
<keyword evidence="3" id="KW-1185">Reference proteome</keyword>
<dbReference type="EMBL" id="JAJNDB010000003">
    <property type="protein sequence ID" value="MCD2194753.1"/>
    <property type="molecule type" value="Genomic_DNA"/>
</dbReference>
<comment type="caution">
    <text evidence="2">The sequence shown here is derived from an EMBL/GenBank/DDBJ whole genome shotgun (WGS) entry which is preliminary data.</text>
</comment>
<organism evidence="2 3">
    <name type="scientific">Actinomycetospora endophytica</name>
    <dbReference type="NCBI Taxonomy" id="2291215"/>
    <lineage>
        <taxon>Bacteria</taxon>
        <taxon>Bacillati</taxon>
        <taxon>Actinomycetota</taxon>
        <taxon>Actinomycetes</taxon>
        <taxon>Pseudonocardiales</taxon>
        <taxon>Pseudonocardiaceae</taxon>
        <taxon>Actinomycetospora</taxon>
    </lineage>
</organism>
<gene>
    <name evidence="2" type="ORF">LQ327_15380</name>
</gene>
<proteinExistence type="predicted"/>
<dbReference type="RefSeq" id="WP_230735141.1">
    <property type="nucleotide sequence ID" value="NZ_JAJNDB010000003.1"/>
</dbReference>